<dbReference type="PANTHER" id="PTHR32387:SF0">
    <property type="entry name" value="PROTEIN NO VEIN"/>
    <property type="match status" value="1"/>
</dbReference>
<gene>
    <name evidence="2" type="ORF">KSP39_PZI022583</name>
</gene>
<proteinExistence type="predicted"/>
<dbReference type="GO" id="GO:0048364">
    <property type="term" value="P:root development"/>
    <property type="evidence" value="ECO:0007669"/>
    <property type="project" value="TreeGrafter"/>
</dbReference>
<dbReference type="Proteomes" id="UP001418222">
    <property type="component" value="Unassembled WGS sequence"/>
</dbReference>
<dbReference type="EMBL" id="JBBWWQ010000020">
    <property type="protein sequence ID" value="KAK8916592.1"/>
    <property type="molecule type" value="Genomic_DNA"/>
</dbReference>
<accession>A0AAP0FV14</accession>
<dbReference type="AlphaFoldDB" id="A0AAP0FV14"/>
<dbReference type="PANTHER" id="PTHR32387">
    <property type="entry name" value="WU:FJ29H11"/>
    <property type="match status" value="1"/>
</dbReference>
<evidence type="ECO:0000313" key="3">
    <source>
        <dbReference type="Proteomes" id="UP001418222"/>
    </source>
</evidence>
<dbReference type="InterPro" id="IPR052957">
    <property type="entry name" value="Auxin_embryo_med"/>
</dbReference>
<feature type="domain" description="Protein NO VEIN C-terminal" evidence="1">
    <location>
        <begin position="2"/>
        <end position="82"/>
    </location>
</feature>
<reference evidence="2 3" key="1">
    <citation type="journal article" date="2022" name="Nat. Plants">
        <title>Genomes of leafy and leafless Platanthera orchids illuminate the evolution of mycoheterotrophy.</title>
        <authorList>
            <person name="Li M.H."/>
            <person name="Liu K.W."/>
            <person name="Li Z."/>
            <person name="Lu H.C."/>
            <person name="Ye Q.L."/>
            <person name="Zhang D."/>
            <person name="Wang J.Y."/>
            <person name="Li Y.F."/>
            <person name="Zhong Z.M."/>
            <person name="Liu X."/>
            <person name="Yu X."/>
            <person name="Liu D.K."/>
            <person name="Tu X.D."/>
            <person name="Liu B."/>
            <person name="Hao Y."/>
            <person name="Liao X.Y."/>
            <person name="Jiang Y.T."/>
            <person name="Sun W.H."/>
            <person name="Chen J."/>
            <person name="Chen Y.Q."/>
            <person name="Ai Y."/>
            <person name="Zhai J.W."/>
            <person name="Wu S.S."/>
            <person name="Zhou Z."/>
            <person name="Hsiao Y.Y."/>
            <person name="Wu W.L."/>
            <person name="Chen Y.Y."/>
            <person name="Lin Y.F."/>
            <person name="Hsu J.L."/>
            <person name="Li C.Y."/>
            <person name="Wang Z.W."/>
            <person name="Zhao X."/>
            <person name="Zhong W.Y."/>
            <person name="Ma X.K."/>
            <person name="Ma L."/>
            <person name="Huang J."/>
            <person name="Chen G.Z."/>
            <person name="Huang M.Z."/>
            <person name="Huang L."/>
            <person name="Peng D.H."/>
            <person name="Luo Y.B."/>
            <person name="Zou S.Q."/>
            <person name="Chen S.P."/>
            <person name="Lan S."/>
            <person name="Tsai W.C."/>
            <person name="Van de Peer Y."/>
            <person name="Liu Z.J."/>
        </authorList>
    </citation>
    <scope>NUCLEOTIDE SEQUENCE [LARGE SCALE GENOMIC DNA]</scope>
    <source>
        <strain evidence="2">Lor287</strain>
    </source>
</reference>
<dbReference type="Pfam" id="PF13020">
    <property type="entry name" value="NOV_C"/>
    <property type="match status" value="1"/>
</dbReference>
<dbReference type="GO" id="GO:0010305">
    <property type="term" value="P:leaf vascular tissue pattern formation"/>
    <property type="evidence" value="ECO:0007669"/>
    <property type="project" value="TreeGrafter"/>
</dbReference>
<keyword evidence="3" id="KW-1185">Reference proteome</keyword>
<dbReference type="InterPro" id="IPR024975">
    <property type="entry name" value="NOV_C"/>
</dbReference>
<evidence type="ECO:0000313" key="2">
    <source>
        <dbReference type="EMBL" id="KAK8916592.1"/>
    </source>
</evidence>
<dbReference type="GO" id="GO:0009793">
    <property type="term" value="P:embryo development ending in seed dormancy"/>
    <property type="evidence" value="ECO:0007669"/>
    <property type="project" value="TreeGrafter"/>
</dbReference>
<name>A0AAP0FV14_9ASPA</name>
<dbReference type="GO" id="GO:0005634">
    <property type="term" value="C:nucleus"/>
    <property type="evidence" value="ECO:0007669"/>
    <property type="project" value="TreeGrafter"/>
</dbReference>
<organism evidence="2 3">
    <name type="scientific">Platanthera zijinensis</name>
    <dbReference type="NCBI Taxonomy" id="2320716"/>
    <lineage>
        <taxon>Eukaryota</taxon>
        <taxon>Viridiplantae</taxon>
        <taxon>Streptophyta</taxon>
        <taxon>Embryophyta</taxon>
        <taxon>Tracheophyta</taxon>
        <taxon>Spermatophyta</taxon>
        <taxon>Magnoliopsida</taxon>
        <taxon>Liliopsida</taxon>
        <taxon>Asparagales</taxon>
        <taxon>Orchidaceae</taxon>
        <taxon>Orchidoideae</taxon>
        <taxon>Orchideae</taxon>
        <taxon>Orchidinae</taxon>
        <taxon>Platanthera</taxon>
    </lineage>
</organism>
<comment type="caution">
    <text evidence="2">The sequence shown here is derived from an EMBL/GenBank/DDBJ whole genome shotgun (WGS) entry which is preliminary data.</text>
</comment>
<evidence type="ECO:0000259" key="1">
    <source>
        <dbReference type="Pfam" id="PF13020"/>
    </source>
</evidence>
<sequence length="111" mass="12657">MLAHQYFSEKHSSADVRWVNKETETGLPYDLVVGENESTQYIEVKATVSAAKDWFEISPREWKFAAEMEDSYSIAHVAILGPDKANVTIMKNPYKLCLQRVLSLAVVMPRH</sequence>
<protein>
    <recommendedName>
        <fullName evidence="1">Protein NO VEIN C-terminal domain-containing protein</fullName>
    </recommendedName>
</protein>